<dbReference type="PROSITE" id="PS51257">
    <property type="entry name" value="PROKAR_LIPOPROTEIN"/>
    <property type="match status" value="1"/>
</dbReference>
<dbReference type="InterPro" id="IPR039424">
    <property type="entry name" value="SBP_5"/>
</dbReference>
<evidence type="ECO:0000256" key="2">
    <source>
        <dbReference type="ARBA" id="ARBA00005695"/>
    </source>
</evidence>
<dbReference type="GO" id="GO:1904680">
    <property type="term" value="F:peptide transmembrane transporter activity"/>
    <property type="evidence" value="ECO:0007669"/>
    <property type="project" value="TreeGrafter"/>
</dbReference>
<dbReference type="GO" id="GO:0030313">
    <property type="term" value="C:cell envelope"/>
    <property type="evidence" value="ECO:0007669"/>
    <property type="project" value="UniProtKB-SubCell"/>
</dbReference>
<evidence type="ECO:0000259" key="5">
    <source>
        <dbReference type="Pfam" id="PF00496"/>
    </source>
</evidence>
<accession>A0A3L8R7P5</accession>
<dbReference type="RefSeq" id="WP_158634948.1">
    <property type="nucleotide sequence ID" value="NZ_CP085193.1"/>
</dbReference>
<keyword evidence="3" id="KW-0813">Transport</keyword>
<dbReference type="Pfam" id="PF00496">
    <property type="entry name" value="SBP_bac_5"/>
    <property type="match status" value="1"/>
</dbReference>
<dbReference type="SUPFAM" id="SSF53850">
    <property type="entry name" value="Periplasmic binding protein-like II"/>
    <property type="match status" value="1"/>
</dbReference>
<dbReference type="Gene3D" id="3.10.105.10">
    <property type="entry name" value="Dipeptide-binding Protein, Domain 3"/>
    <property type="match status" value="1"/>
</dbReference>
<dbReference type="EMBL" id="QYCY01000002">
    <property type="protein sequence ID" value="RLV75607.1"/>
    <property type="molecule type" value="Genomic_DNA"/>
</dbReference>
<dbReference type="Gene3D" id="3.40.190.10">
    <property type="entry name" value="Periplasmic binding protein-like II"/>
    <property type="match status" value="1"/>
</dbReference>
<dbReference type="PANTHER" id="PTHR30290:SF10">
    <property type="entry name" value="PERIPLASMIC OLIGOPEPTIDE-BINDING PROTEIN-RELATED"/>
    <property type="match status" value="1"/>
</dbReference>
<organism evidence="6 7">
    <name type="scientific">Streptomyces rapamycinicus (strain ATCC 29253 / DSM 41530 / NRRL 5491 / AYB-994)</name>
    <name type="common">Streptomyces hygroscopicus (strain ATCC 29253)</name>
    <dbReference type="NCBI Taxonomy" id="1343740"/>
    <lineage>
        <taxon>Bacteria</taxon>
        <taxon>Bacillati</taxon>
        <taxon>Actinomycetota</taxon>
        <taxon>Actinomycetes</taxon>
        <taxon>Kitasatosporales</taxon>
        <taxon>Streptomycetaceae</taxon>
        <taxon>Streptomyces</taxon>
        <taxon>Streptomyces violaceusniger group</taxon>
    </lineage>
</organism>
<dbReference type="Proteomes" id="UP000281594">
    <property type="component" value="Unassembled WGS sequence"/>
</dbReference>
<name>A0A3L8R7P5_STRRN</name>
<evidence type="ECO:0000256" key="1">
    <source>
        <dbReference type="ARBA" id="ARBA00004196"/>
    </source>
</evidence>
<dbReference type="STRING" id="1343740.M271_03210"/>
<evidence type="ECO:0000256" key="3">
    <source>
        <dbReference type="ARBA" id="ARBA00022448"/>
    </source>
</evidence>
<feature type="domain" description="Solute-binding protein family 5" evidence="5">
    <location>
        <begin position="76"/>
        <end position="410"/>
    </location>
</feature>
<dbReference type="GO" id="GO:0015833">
    <property type="term" value="P:peptide transport"/>
    <property type="evidence" value="ECO:0007669"/>
    <property type="project" value="TreeGrafter"/>
</dbReference>
<comment type="subcellular location">
    <subcellularLocation>
        <location evidence="1">Cell envelope</location>
    </subcellularLocation>
</comment>
<evidence type="ECO:0000313" key="7">
    <source>
        <dbReference type="Proteomes" id="UP000281594"/>
    </source>
</evidence>
<comment type="similarity">
    <text evidence="2">Belongs to the bacterial solute-binding protein 5 family.</text>
</comment>
<gene>
    <name evidence="6" type="ORF">D3C57_140315</name>
</gene>
<sequence>MFRRGAVLTVVAALGLSATGCGVDEAALRGSTDTISMSLNTDPATFDPALASGGDDYTVARLLYDTVVRKDSGNRLVGGIASTWRAEDAAHYTFTIRKGLTCSDGSPITPSTVARSLTRFASPETGSPGRTLALGSATATFTADDGAGTVKARLSAPWSDFLTGLSLPSAGIVCPAGLDHAEQLATGKVKGAFSGPYTLASSRPAVSYRLTLRSGYTAWPRFAEPLRGVPAKHLDLTPITDYSTIATKLVSYSLDVGVVADENVNRFGGDSRFATSSASNTTTYLLFNERPGTVFANRPDLRTAVARAIDAQTFSDIVSGKRGSVIRSVGSAKVPCVNTDRSSLVATDRAAAARKLKGVRFRIVGTTLLRGGNDYIAEALRKAGAKVKADSLDNANWATVTSAGGKDWDINVQGDNNMMGTLTSSLLRVMGPPTEKGGRNKMGLVNDEGYAAVDRAMSKLDRTARCAALRSAQKSFLKRVDAIPLSTLPSTTVVAKGYSIRTFDDYLDPATLRIVK</sequence>
<dbReference type="PANTHER" id="PTHR30290">
    <property type="entry name" value="PERIPLASMIC BINDING COMPONENT OF ABC TRANSPORTER"/>
    <property type="match status" value="1"/>
</dbReference>
<evidence type="ECO:0000313" key="6">
    <source>
        <dbReference type="EMBL" id="RLV75607.1"/>
    </source>
</evidence>
<proteinExistence type="inferred from homology"/>
<dbReference type="InterPro" id="IPR000914">
    <property type="entry name" value="SBP_5_dom"/>
</dbReference>
<protein>
    <recommendedName>
        <fullName evidence="5">Solute-binding protein family 5 domain-containing protein</fullName>
    </recommendedName>
</protein>
<dbReference type="AlphaFoldDB" id="A0A3L8R7P5"/>
<comment type="caution">
    <text evidence="6">The sequence shown here is derived from an EMBL/GenBank/DDBJ whole genome shotgun (WGS) entry which is preliminary data.</text>
</comment>
<dbReference type="CDD" id="cd00995">
    <property type="entry name" value="PBP2_NikA_DppA_OppA_like"/>
    <property type="match status" value="1"/>
</dbReference>
<keyword evidence="4" id="KW-0732">Signal</keyword>
<reference evidence="6 7" key="1">
    <citation type="journal article" date="2018" name="J. Biol. Chem.">
        <title>Discovery of the actinoplanic acid pathway in Streptomyces rapamycinicus reveals a genetically conserved synergism with rapamycin.</title>
        <authorList>
            <person name="Mrak P."/>
            <person name="Krastel P."/>
            <person name="Pivk Lukancic P."/>
            <person name="Tao J."/>
            <person name="Pistorius D."/>
            <person name="Moore C.M."/>
        </authorList>
    </citation>
    <scope>NUCLEOTIDE SEQUENCE [LARGE SCALE GENOMIC DNA]</scope>
    <source>
        <strain evidence="6 7">NRRL 5491</strain>
    </source>
</reference>
<evidence type="ECO:0000256" key="4">
    <source>
        <dbReference type="ARBA" id="ARBA00022729"/>
    </source>
</evidence>